<gene>
    <name evidence="1" type="ORF">L227DRAFT_192368</name>
</gene>
<evidence type="ECO:0000313" key="1">
    <source>
        <dbReference type="EMBL" id="RPD58264.1"/>
    </source>
</evidence>
<accession>A0A5C2S5I3</accession>
<sequence length="161" mass="17827">MARLSNEASYMYLVKTVTGQIQGTQSEAARATMLAKGGAHRHLDLARCDAEPRRTQRSRARLVRFQVTSCNPDDDYQRRRLHSVRSTAASAAGREHPSVKFSHAYARTDVRHWMSFGSGMIESSEAGKEFHVGETAGLKGWLACGVRCVKMRACARALDVS</sequence>
<evidence type="ECO:0000313" key="2">
    <source>
        <dbReference type="Proteomes" id="UP000313359"/>
    </source>
</evidence>
<reference evidence="1" key="1">
    <citation type="journal article" date="2018" name="Genome Biol. Evol.">
        <title>Genomics and development of Lentinus tigrinus, a white-rot wood-decaying mushroom with dimorphic fruiting bodies.</title>
        <authorList>
            <person name="Wu B."/>
            <person name="Xu Z."/>
            <person name="Knudson A."/>
            <person name="Carlson A."/>
            <person name="Chen N."/>
            <person name="Kovaka S."/>
            <person name="LaButti K."/>
            <person name="Lipzen A."/>
            <person name="Pennachio C."/>
            <person name="Riley R."/>
            <person name="Schakwitz W."/>
            <person name="Umezawa K."/>
            <person name="Ohm R.A."/>
            <person name="Grigoriev I.V."/>
            <person name="Nagy L.G."/>
            <person name="Gibbons J."/>
            <person name="Hibbett D."/>
        </authorList>
    </citation>
    <scope>NUCLEOTIDE SEQUENCE [LARGE SCALE GENOMIC DNA]</scope>
    <source>
        <strain evidence="1">ALCF2SS1-6</strain>
    </source>
</reference>
<dbReference type="EMBL" id="ML122276">
    <property type="protein sequence ID" value="RPD58264.1"/>
    <property type="molecule type" value="Genomic_DNA"/>
</dbReference>
<name>A0A5C2S5I3_9APHY</name>
<dbReference type="AlphaFoldDB" id="A0A5C2S5I3"/>
<keyword evidence="2" id="KW-1185">Reference proteome</keyword>
<protein>
    <submittedName>
        <fullName evidence="1">Uncharacterized protein</fullName>
    </submittedName>
</protein>
<organism evidence="1 2">
    <name type="scientific">Lentinus tigrinus ALCF2SS1-6</name>
    <dbReference type="NCBI Taxonomy" id="1328759"/>
    <lineage>
        <taxon>Eukaryota</taxon>
        <taxon>Fungi</taxon>
        <taxon>Dikarya</taxon>
        <taxon>Basidiomycota</taxon>
        <taxon>Agaricomycotina</taxon>
        <taxon>Agaricomycetes</taxon>
        <taxon>Polyporales</taxon>
        <taxon>Polyporaceae</taxon>
        <taxon>Lentinus</taxon>
    </lineage>
</organism>
<proteinExistence type="predicted"/>
<dbReference type="Proteomes" id="UP000313359">
    <property type="component" value="Unassembled WGS sequence"/>
</dbReference>